<organism evidence="2 3">
    <name type="scientific">Candidatus Kaiserbacteria bacterium RIFOXYD1_FULL_47_14</name>
    <dbReference type="NCBI Taxonomy" id="1798533"/>
    <lineage>
        <taxon>Bacteria</taxon>
        <taxon>Candidatus Kaiseribacteriota</taxon>
    </lineage>
</organism>
<dbReference type="Proteomes" id="UP000176867">
    <property type="component" value="Unassembled WGS sequence"/>
</dbReference>
<dbReference type="Gene3D" id="2.30.30.320">
    <property type="entry name" value="DUF1653-like domain"/>
    <property type="match status" value="1"/>
</dbReference>
<dbReference type="Pfam" id="PF07866">
    <property type="entry name" value="DUF1653"/>
    <property type="match status" value="1"/>
</dbReference>
<proteinExistence type="predicted"/>
<comment type="caution">
    <text evidence="2">The sequence shown here is derived from an EMBL/GenBank/DDBJ whole genome shotgun (WGS) entry which is preliminary data.</text>
</comment>
<dbReference type="AlphaFoldDB" id="A0A1F6G6N6"/>
<feature type="domain" description="DUF1653" evidence="1">
    <location>
        <begin position="6"/>
        <end position="69"/>
    </location>
</feature>
<accession>A0A1F6G6N6</accession>
<sequence>MDLKLGVYEHYKGKKYRVIGVAKHSETLEDMVVYEALYENKLSKLWTRPLAMFLEEVDVNGTRVPRFKYTEDS</sequence>
<dbReference type="InterPro" id="IPR037135">
    <property type="entry name" value="DUF1653-like_dom_sf"/>
</dbReference>
<name>A0A1F6G6N6_9BACT</name>
<dbReference type="EMBL" id="MFMU01000004">
    <property type="protein sequence ID" value="OGG93781.1"/>
    <property type="molecule type" value="Genomic_DNA"/>
</dbReference>
<evidence type="ECO:0000259" key="1">
    <source>
        <dbReference type="Pfam" id="PF07866"/>
    </source>
</evidence>
<gene>
    <name evidence="2" type="ORF">A2609_00850</name>
</gene>
<dbReference type="STRING" id="1798533.A2609_00850"/>
<evidence type="ECO:0000313" key="2">
    <source>
        <dbReference type="EMBL" id="OGG93781.1"/>
    </source>
</evidence>
<dbReference type="InterPro" id="IPR023387">
    <property type="entry name" value="DUF1653-like_dom"/>
</dbReference>
<evidence type="ECO:0000313" key="3">
    <source>
        <dbReference type="Proteomes" id="UP000176867"/>
    </source>
</evidence>
<reference evidence="2 3" key="1">
    <citation type="journal article" date="2016" name="Nat. Commun.">
        <title>Thousands of microbial genomes shed light on interconnected biogeochemical processes in an aquifer system.</title>
        <authorList>
            <person name="Anantharaman K."/>
            <person name="Brown C.T."/>
            <person name="Hug L.A."/>
            <person name="Sharon I."/>
            <person name="Castelle C.J."/>
            <person name="Probst A.J."/>
            <person name="Thomas B.C."/>
            <person name="Singh A."/>
            <person name="Wilkins M.J."/>
            <person name="Karaoz U."/>
            <person name="Brodie E.L."/>
            <person name="Williams K.H."/>
            <person name="Hubbard S.S."/>
            <person name="Banfield J.F."/>
        </authorList>
    </citation>
    <scope>NUCLEOTIDE SEQUENCE [LARGE SCALE GENOMIC DNA]</scope>
</reference>
<protein>
    <recommendedName>
        <fullName evidence="1">DUF1653 domain-containing protein</fullName>
    </recommendedName>
</protein>